<evidence type="ECO:0000313" key="2">
    <source>
        <dbReference type="EMBL" id="UGS34990.1"/>
    </source>
</evidence>
<dbReference type="InterPro" id="IPR038740">
    <property type="entry name" value="BioF2-like_GNAT_dom"/>
</dbReference>
<dbReference type="InterPro" id="IPR016181">
    <property type="entry name" value="Acyl_CoA_acyltransferase"/>
</dbReference>
<dbReference type="EMBL" id="CP087164">
    <property type="protein sequence ID" value="UGS34990.1"/>
    <property type="molecule type" value="Genomic_DNA"/>
</dbReference>
<dbReference type="Gene3D" id="3.40.630.30">
    <property type="match status" value="1"/>
</dbReference>
<proteinExistence type="predicted"/>
<dbReference type="RefSeq" id="WP_259314655.1">
    <property type="nucleotide sequence ID" value="NZ_CP087164.1"/>
</dbReference>
<dbReference type="AlphaFoldDB" id="A0A9E6XVK3"/>
<reference evidence="2" key="1">
    <citation type="journal article" date="2022" name="Int. J. Syst. Evol. Microbiol.">
        <title>Pseudomonas aegrilactucae sp. nov. and Pseudomonas morbosilactucae sp. nov., pathogens causing bacterial rot of lettuce in Japan.</title>
        <authorList>
            <person name="Sawada H."/>
            <person name="Fujikawa T."/>
            <person name="Satou M."/>
        </authorList>
    </citation>
    <scope>NUCLEOTIDE SEQUENCE</scope>
    <source>
        <strain evidence="2">0166_1</strain>
    </source>
</reference>
<gene>
    <name evidence="2" type="ORF">DSM104329_01374</name>
</gene>
<accession>A0A9E6XVK3</accession>
<evidence type="ECO:0000259" key="1">
    <source>
        <dbReference type="Pfam" id="PF13480"/>
    </source>
</evidence>
<dbReference type="SUPFAM" id="SSF55729">
    <property type="entry name" value="Acyl-CoA N-acyltransferases (Nat)"/>
    <property type="match status" value="1"/>
</dbReference>
<dbReference type="KEGG" id="sbae:DSM104329_01374"/>
<keyword evidence="3" id="KW-1185">Reference proteome</keyword>
<name>A0A9E6XVK3_9ACTN</name>
<sequence>MTITTAAPTHVETIERLDEFEALAPEWDPMVRAMARPSPFLLHAWLAEWWRHCGQTPTVLVARADGQLAGALPVVIRRRAALRVASFMGGRTAVLPDLLVAESAADRTTEVAGALTAALAQTCDVADLHGVPAGSRIAAALGPRLQLIERIEAPVLDLQAGWDAVYRAKTNSKKRNLHRRRRRQLSELGRLTVAVAREPDELEPALEDAFRLHDLRWDGRPDGSGFTSGPGKAFQRAAMRRLAEADVPRIVSLHLDGRAIAFHYFFALEATMYVHRLAFDPALARWSPGLVNTLDAIEAAAGEGLTRVEYLGGGERYKLELSDGLEPLYHGFGLAAGLRGRGFATAHLTVIRTRLRLKQNPRLHHLYFEQLAPVRRAADRTRAVSARSRR</sequence>
<feature type="domain" description="BioF2-like acetyltransferase" evidence="1">
    <location>
        <begin position="172"/>
        <end position="318"/>
    </location>
</feature>
<organism evidence="2 3">
    <name type="scientific">Capillimicrobium parvum</name>
    <dbReference type="NCBI Taxonomy" id="2884022"/>
    <lineage>
        <taxon>Bacteria</taxon>
        <taxon>Bacillati</taxon>
        <taxon>Actinomycetota</taxon>
        <taxon>Thermoleophilia</taxon>
        <taxon>Solirubrobacterales</taxon>
        <taxon>Capillimicrobiaceae</taxon>
        <taxon>Capillimicrobium</taxon>
    </lineage>
</organism>
<protein>
    <recommendedName>
        <fullName evidence="1">BioF2-like acetyltransferase domain-containing protein</fullName>
    </recommendedName>
</protein>
<evidence type="ECO:0000313" key="3">
    <source>
        <dbReference type="Proteomes" id="UP001162834"/>
    </source>
</evidence>
<dbReference type="Pfam" id="PF13480">
    <property type="entry name" value="Acetyltransf_6"/>
    <property type="match status" value="1"/>
</dbReference>
<dbReference type="Proteomes" id="UP001162834">
    <property type="component" value="Chromosome"/>
</dbReference>